<dbReference type="GO" id="GO:0034432">
    <property type="term" value="F:bis(5'-adenosyl)-pentaphosphatase activity"/>
    <property type="evidence" value="ECO:0007669"/>
    <property type="project" value="TreeGrafter"/>
</dbReference>
<evidence type="ECO:0000256" key="1">
    <source>
        <dbReference type="ARBA" id="ARBA00001946"/>
    </source>
</evidence>
<evidence type="ECO:0000259" key="5">
    <source>
        <dbReference type="PROSITE" id="PS51462"/>
    </source>
</evidence>
<dbReference type="InterPro" id="IPR015797">
    <property type="entry name" value="NUDIX_hydrolase-like_dom_sf"/>
</dbReference>
<keyword evidence="2" id="KW-0479">Metal-binding</keyword>
<proteinExistence type="predicted"/>
<keyword evidence="3" id="KW-0378">Hydrolase</keyword>
<dbReference type="GO" id="GO:0046872">
    <property type="term" value="F:metal ion binding"/>
    <property type="evidence" value="ECO:0007669"/>
    <property type="project" value="UniProtKB-KW"/>
</dbReference>
<dbReference type="RefSeq" id="WP_092695908.1">
    <property type="nucleotide sequence ID" value="NZ_CBDDGO010000004.1"/>
</dbReference>
<dbReference type="GO" id="GO:1901909">
    <property type="term" value="P:diadenosine hexaphosphate catabolic process"/>
    <property type="evidence" value="ECO:0007669"/>
    <property type="project" value="TreeGrafter"/>
</dbReference>
<dbReference type="PANTHER" id="PTHR12629:SF0">
    <property type="entry name" value="DIPHOSPHOINOSITOL-POLYPHOSPHATE DIPHOSPHATASE"/>
    <property type="match status" value="1"/>
</dbReference>
<accession>A0A1H9WRS2</accession>
<dbReference type="InterPro" id="IPR047198">
    <property type="entry name" value="DDP-like_NUDIX"/>
</dbReference>
<gene>
    <name evidence="6" type="ORF">SAMN04490244_11297</name>
</gene>
<dbReference type="EMBL" id="FOGU01000012">
    <property type="protein sequence ID" value="SES36367.1"/>
    <property type="molecule type" value="Genomic_DNA"/>
</dbReference>
<name>A0A1H9WRS2_9RHOB</name>
<dbReference type="PROSITE" id="PS51462">
    <property type="entry name" value="NUDIX"/>
    <property type="match status" value="1"/>
</dbReference>
<sequence length="163" mass="18812">MSGLLQKTWTEFLRPLLRRPERFQVAALCYRQRKDGPEVLVISSRDTGRWLLPKGWPMDGQDAAGAATIEAWEEAGVKPRRVDRKALGTYRYDKRLEGGVPVPTVTKVFAIEVARLTDDFPQRDERSRKWVRPAEAAEMVDEPELRTILKRFGATRRPDHRRA</sequence>
<dbReference type="GO" id="GO:0005737">
    <property type="term" value="C:cytoplasm"/>
    <property type="evidence" value="ECO:0007669"/>
    <property type="project" value="TreeGrafter"/>
</dbReference>
<protein>
    <submittedName>
        <fullName evidence="6">8-oxo-dGTP pyrophosphatase MutT, NUDIX family</fullName>
    </submittedName>
</protein>
<comment type="cofactor">
    <cofactor evidence="1">
        <name>Mg(2+)</name>
        <dbReference type="ChEBI" id="CHEBI:18420"/>
    </cofactor>
</comment>
<dbReference type="Gene3D" id="3.90.79.10">
    <property type="entry name" value="Nucleoside Triphosphate Pyrophosphohydrolase"/>
    <property type="match status" value="1"/>
</dbReference>
<dbReference type="OrthoDB" id="7066910at2"/>
<dbReference type="SUPFAM" id="SSF55811">
    <property type="entry name" value="Nudix"/>
    <property type="match status" value="1"/>
</dbReference>
<keyword evidence="4" id="KW-0460">Magnesium</keyword>
<dbReference type="GO" id="GO:0034431">
    <property type="term" value="F:bis(5'-adenosyl)-hexaphosphatase activity"/>
    <property type="evidence" value="ECO:0007669"/>
    <property type="project" value="TreeGrafter"/>
</dbReference>
<organism evidence="6 7">
    <name type="scientific">Tranquillimonas rosea</name>
    <dbReference type="NCBI Taxonomy" id="641238"/>
    <lineage>
        <taxon>Bacteria</taxon>
        <taxon>Pseudomonadati</taxon>
        <taxon>Pseudomonadota</taxon>
        <taxon>Alphaproteobacteria</taxon>
        <taxon>Rhodobacterales</taxon>
        <taxon>Roseobacteraceae</taxon>
        <taxon>Tranquillimonas</taxon>
    </lineage>
</organism>
<keyword evidence="7" id="KW-1185">Reference proteome</keyword>
<evidence type="ECO:0000313" key="6">
    <source>
        <dbReference type="EMBL" id="SES36367.1"/>
    </source>
</evidence>
<evidence type="ECO:0000313" key="7">
    <source>
        <dbReference type="Proteomes" id="UP000198885"/>
    </source>
</evidence>
<dbReference type="AlphaFoldDB" id="A0A1H9WRS2"/>
<evidence type="ECO:0000256" key="2">
    <source>
        <dbReference type="ARBA" id="ARBA00022723"/>
    </source>
</evidence>
<dbReference type="STRING" id="641238.SAMN04490244_11297"/>
<dbReference type="GO" id="GO:0071543">
    <property type="term" value="P:diphosphoinositol polyphosphate metabolic process"/>
    <property type="evidence" value="ECO:0007669"/>
    <property type="project" value="TreeGrafter"/>
</dbReference>
<evidence type="ECO:0000256" key="3">
    <source>
        <dbReference type="ARBA" id="ARBA00022801"/>
    </source>
</evidence>
<dbReference type="PANTHER" id="PTHR12629">
    <property type="entry name" value="DIPHOSPHOINOSITOL POLYPHOSPHATE PHOSPHOHYDROLASE"/>
    <property type="match status" value="1"/>
</dbReference>
<dbReference type="GO" id="GO:1901911">
    <property type="term" value="P:adenosine 5'-(hexahydrogen pentaphosphate) catabolic process"/>
    <property type="evidence" value="ECO:0007669"/>
    <property type="project" value="TreeGrafter"/>
</dbReference>
<dbReference type="GO" id="GO:1901907">
    <property type="term" value="P:diadenosine pentaphosphate catabolic process"/>
    <property type="evidence" value="ECO:0007669"/>
    <property type="project" value="TreeGrafter"/>
</dbReference>
<dbReference type="GO" id="GO:0008486">
    <property type="term" value="F:diphosphoinositol-polyphosphate diphosphatase activity"/>
    <property type="evidence" value="ECO:0007669"/>
    <property type="project" value="TreeGrafter"/>
</dbReference>
<dbReference type="GO" id="GO:0000298">
    <property type="term" value="F:endopolyphosphatase activity"/>
    <property type="evidence" value="ECO:0007669"/>
    <property type="project" value="TreeGrafter"/>
</dbReference>
<dbReference type="CDD" id="cd04666">
    <property type="entry name" value="NUDIX_DIPP2_like_Nudt4"/>
    <property type="match status" value="1"/>
</dbReference>
<dbReference type="Pfam" id="PF00293">
    <property type="entry name" value="NUDIX"/>
    <property type="match status" value="1"/>
</dbReference>
<reference evidence="6 7" key="1">
    <citation type="submission" date="2016-10" db="EMBL/GenBank/DDBJ databases">
        <authorList>
            <person name="de Groot N.N."/>
        </authorList>
    </citation>
    <scope>NUCLEOTIDE SEQUENCE [LARGE SCALE GENOMIC DNA]</scope>
    <source>
        <strain evidence="6 7">DSM 23042</strain>
    </source>
</reference>
<feature type="domain" description="Nudix hydrolase" evidence="5">
    <location>
        <begin position="20"/>
        <end position="153"/>
    </location>
</feature>
<dbReference type="InterPro" id="IPR000086">
    <property type="entry name" value="NUDIX_hydrolase_dom"/>
</dbReference>
<evidence type="ECO:0000256" key="4">
    <source>
        <dbReference type="ARBA" id="ARBA00022842"/>
    </source>
</evidence>
<dbReference type="Proteomes" id="UP000198885">
    <property type="component" value="Unassembled WGS sequence"/>
</dbReference>